<name>A0A1M4V0I2_MARH1</name>
<dbReference type="RefSeq" id="WP_072863687.1">
    <property type="nucleotide sequence ID" value="NZ_FQUI01000009.1"/>
</dbReference>
<evidence type="ECO:0000256" key="3">
    <source>
        <dbReference type="ARBA" id="ARBA00022723"/>
    </source>
</evidence>
<comment type="subunit">
    <text evidence="2 10">Homodimer.</text>
</comment>
<dbReference type="Gene3D" id="3.90.950.10">
    <property type="match status" value="1"/>
</dbReference>
<dbReference type="HAMAP" id="MF_01405">
    <property type="entry name" value="Non_canon_purine_NTPase"/>
    <property type="match status" value="1"/>
</dbReference>
<proteinExistence type="inferred from homology"/>
<comment type="function">
    <text evidence="10">Pyrophosphatase that catalyzes the hydrolysis of nucleoside triphosphates to their monophosphate derivatives, with a high preference for the non-canonical purine nucleotides XTP (xanthosine triphosphate), dITP (deoxyinosine triphosphate) and ITP. Seems to function as a house-cleaning enzyme that removes non-canonical purine nucleotides from the nucleotide pool, thus preventing their incorporation into DNA/RNA and avoiding chromosomal lesions.</text>
</comment>
<sequence length="201" mass="23090">MIIYFATNNKHKLKEINEIKPKNFEIKGMFEILKSFDVNEDGKTFLENSIKKAIETAKILRAPVIADDSGLEIEILNGFPGIYSARFMENKSYKEKMKHILKKMENVPFEKRLARFVCAATYYNPKNNILFSVEGEIKGKISYSILGKSGFGYDPIFIPEGETLTFGQLGQDIKNRISHRKRAFQKLFSILLNIPKLEIIS</sequence>
<dbReference type="GO" id="GO:0046872">
    <property type="term" value="F:metal ion binding"/>
    <property type="evidence" value="ECO:0007669"/>
    <property type="project" value="UniProtKB-KW"/>
</dbReference>
<dbReference type="GO" id="GO:0036220">
    <property type="term" value="F:ITP diphosphatase activity"/>
    <property type="evidence" value="ECO:0007669"/>
    <property type="project" value="UniProtKB-UniRule"/>
</dbReference>
<feature type="active site" description="Proton acceptor" evidence="10">
    <location>
        <position position="68"/>
    </location>
</feature>
<dbReference type="GO" id="GO:0000166">
    <property type="term" value="F:nucleotide binding"/>
    <property type="evidence" value="ECO:0007669"/>
    <property type="project" value="UniProtKB-KW"/>
</dbReference>
<evidence type="ECO:0000256" key="7">
    <source>
        <dbReference type="ARBA" id="ARBA00023080"/>
    </source>
</evidence>
<feature type="binding site" evidence="10">
    <location>
        <begin position="179"/>
        <end position="180"/>
    </location>
    <ligand>
        <name>substrate</name>
    </ligand>
</feature>
<keyword evidence="7 10" id="KW-0546">Nucleotide metabolism</keyword>
<dbReference type="AlphaFoldDB" id="A0A1M4V0I2"/>
<comment type="catalytic activity">
    <reaction evidence="8 10">
        <text>dITP + H2O = dIMP + diphosphate + H(+)</text>
        <dbReference type="Rhea" id="RHEA:28342"/>
        <dbReference type="ChEBI" id="CHEBI:15377"/>
        <dbReference type="ChEBI" id="CHEBI:15378"/>
        <dbReference type="ChEBI" id="CHEBI:33019"/>
        <dbReference type="ChEBI" id="CHEBI:61194"/>
        <dbReference type="ChEBI" id="CHEBI:61382"/>
        <dbReference type="EC" id="3.6.1.66"/>
    </reaction>
</comment>
<comment type="catalytic activity">
    <reaction evidence="10">
        <text>ITP + H2O = IMP + diphosphate + H(+)</text>
        <dbReference type="Rhea" id="RHEA:29399"/>
        <dbReference type="ChEBI" id="CHEBI:15377"/>
        <dbReference type="ChEBI" id="CHEBI:15378"/>
        <dbReference type="ChEBI" id="CHEBI:33019"/>
        <dbReference type="ChEBI" id="CHEBI:58053"/>
        <dbReference type="ChEBI" id="CHEBI:61402"/>
        <dbReference type="EC" id="3.6.1.66"/>
    </reaction>
</comment>
<comment type="caution">
    <text evidence="10">Lacks conserved residue(s) required for the propagation of feature annotation.</text>
</comment>
<dbReference type="GO" id="GO:0009146">
    <property type="term" value="P:purine nucleoside triphosphate catabolic process"/>
    <property type="evidence" value="ECO:0007669"/>
    <property type="project" value="UniProtKB-UniRule"/>
</dbReference>
<dbReference type="CDD" id="cd00515">
    <property type="entry name" value="HAM1"/>
    <property type="match status" value="1"/>
</dbReference>
<comment type="cofactor">
    <cofactor evidence="10">
        <name>Mg(2+)</name>
        <dbReference type="ChEBI" id="CHEBI:18420"/>
    </cofactor>
    <text evidence="10">Binds 1 Mg(2+) ion per subunit.</text>
</comment>
<dbReference type="GO" id="GO:0005829">
    <property type="term" value="C:cytosol"/>
    <property type="evidence" value="ECO:0007669"/>
    <property type="project" value="TreeGrafter"/>
</dbReference>
<feature type="binding site" evidence="10">
    <location>
        <position position="69"/>
    </location>
    <ligand>
        <name>substrate</name>
    </ligand>
</feature>
<dbReference type="Pfam" id="PF01725">
    <property type="entry name" value="Ham1p_like"/>
    <property type="match status" value="1"/>
</dbReference>
<evidence type="ECO:0000256" key="1">
    <source>
        <dbReference type="ARBA" id="ARBA00008023"/>
    </source>
</evidence>
<dbReference type="InterPro" id="IPR020922">
    <property type="entry name" value="dITP/XTP_pyrophosphatase"/>
</dbReference>
<dbReference type="Proteomes" id="UP000184334">
    <property type="component" value="Unassembled WGS sequence"/>
</dbReference>
<evidence type="ECO:0000313" key="12">
    <source>
        <dbReference type="EMBL" id="SHE62429.1"/>
    </source>
</evidence>
<dbReference type="GO" id="GO:0017111">
    <property type="term" value="F:ribonucleoside triphosphate phosphatase activity"/>
    <property type="evidence" value="ECO:0007669"/>
    <property type="project" value="InterPro"/>
</dbReference>
<accession>A0A1M4V0I2</accession>
<evidence type="ECO:0000256" key="8">
    <source>
        <dbReference type="ARBA" id="ARBA00051875"/>
    </source>
</evidence>
<dbReference type="InterPro" id="IPR029001">
    <property type="entry name" value="ITPase-like_fam"/>
</dbReference>
<dbReference type="GO" id="GO:0035870">
    <property type="term" value="F:dITP diphosphatase activity"/>
    <property type="evidence" value="ECO:0007669"/>
    <property type="project" value="UniProtKB-UniRule"/>
</dbReference>
<dbReference type="SUPFAM" id="SSF52972">
    <property type="entry name" value="ITPase-like"/>
    <property type="match status" value="1"/>
</dbReference>
<dbReference type="FunFam" id="3.90.950.10:FF:000001">
    <property type="entry name" value="dITP/XTP pyrophosphatase"/>
    <property type="match status" value="1"/>
</dbReference>
<organism evidence="12 13">
    <name type="scientific">Marinitoga hydrogenitolerans (strain DSM 16785 / JCM 12826 / AT1271)</name>
    <dbReference type="NCBI Taxonomy" id="1122195"/>
    <lineage>
        <taxon>Bacteria</taxon>
        <taxon>Thermotogati</taxon>
        <taxon>Thermotogota</taxon>
        <taxon>Thermotogae</taxon>
        <taxon>Petrotogales</taxon>
        <taxon>Petrotogaceae</taxon>
        <taxon>Marinitoga</taxon>
    </lineage>
</organism>
<keyword evidence="3 10" id="KW-0479">Metal-binding</keyword>
<reference evidence="12" key="1">
    <citation type="submission" date="2016-11" db="EMBL/GenBank/DDBJ databases">
        <authorList>
            <person name="Varghese N."/>
            <person name="Submissions S."/>
        </authorList>
    </citation>
    <scope>NUCLEOTIDE SEQUENCE [LARGE SCALE GENOMIC DNA]</scope>
    <source>
        <strain evidence="12">DSM 16785</strain>
    </source>
</reference>
<dbReference type="EC" id="3.6.1.66" evidence="10"/>
<evidence type="ECO:0000256" key="2">
    <source>
        <dbReference type="ARBA" id="ARBA00011738"/>
    </source>
</evidence>
<feature type="binding site" evidence="10">
    <location>
        <position position="174"/>
    </location>
    <ligand>
        <name>substrate</name>
    </ligand>
</feature>
<dbReference type="GO" id="GO:0009117">
    <property type="term" value="P:nucleotide metabolic process"/>
    <property type="evidence" value="ECO:0007669"/>
    <property type="project" value="UniProtKB-KW"/>
</dbReference>
<dbReference type="PANTHER" id="PTHR11067:SF9">
    <property type="entry name" value="INOSINE TRIPHOSPHATE PYROPHOSPHATASE"/>
    <property type="match status" value="1"/>
</dbReference>
<keyword evidence="6 10" id="KW-0460">Magnesium</keyword>
<feature type="binding site" evidence="10">
    <location>
        <position position="68"/>
    </location>
    <ligand>
        <name>Mg(2+)</name>
        <dbReference type="ChEBI" id="CHEBI:18420"/>
    </ligand>
</feature>
<evidence type="ECO:0000313" key="13">
    <source>
        <dbReference type="Proteomes" id="UP000184334"/>
    </source>
</evidence>
<feature type="binding site" evidence="10">
    <location>
        <begin position="151"/>
        <end position="154"/>
    </location>
    <ligand>
        <name>substrate</name>
    </ligand>
</feature>
<evidence type="ECO:0000256" key="9">
    <source>
        <dbReference type="ARBA" id="ARBA00052017"/>
    </source>
</evidence>
<keyword evidence="5 10" id="KW-0378">Hydrolase</keyword>
<evidence type="ECO:0000256" key="5">
    <source>
        <dbReference type="ARBA" id="ARBA00022801"/>
    </source>
</evidence>
<evidence type="ECO:0000256" key="10">
    <source>
        <dbReference type="HAMAP-Rule" id="MF_01405"/>
    </source>
</evidence>
<comment type="similarity">
    <text evidence="1 10 11">Belongs to the HAM1 NTPase family.</text>
</comment>
<dbReference type="PANTHER" id="PTHR11067">
    <property type="entry name" value="INOSINE TRIPHOSPHATE PYROPHOSPHATASE/HAM1 PROTEIN"/>
    <property type="match status" value="1"/>
</dbReference>
<comment type="catalytic activity">
    <reaction evidence="9 10">
        <text>XTP + H2O = XMP + diphosphate + H(+)</text>
        <dbReference type="Rhea" id="RHEA:28610"/>
        <dbReference type="ChEBI" id="CHEBI:15377"/>
        <dbReference type="ChEBI" id="CHEBI:15378"/>
        <dbReference type="ChEBI" id="CHEBI:33019"/>
        <dbReference type="ChEBI" id="CHEBI:57464"/>
        <dbReference type="ChEBI" id="CHEBI:61314"/>
        <dbReference type="EC" id="3.6.1.66"/>
    </reaction>
</comment>
<dbReference type="NCBIfam" id="TIGR00042">
    <property type="entry name" value="RdgB/HAM1 family non-canonical purine NTP pyrophosphatase"/>
    <property type="match status" value="1"/>
</dbReference>
<keyword evidence="13" id="KW-1185">Reference proteome</keyword>
<evidence type="ECO:0000256" key="4">
    <source>
        <dbReference type="ARBA" id="ARBA00022741"/>
    </source>
</evidence>
<dbReference type="InterPro" id="IPR002637">
    <property type="entry name" value="RdgB/HAM1"/>
</dbReference>
<evidence type="ECO:0000256" key="6">
    <source>
        <dbReference type="ARBA" id="ARBA00022842"/>
    </source>
</evidence>
<dbReference type="OrthoDB" id="9807456at2"/>
<feature type="binding site" evidence="10">
    <location>
        <begin position="7"/>
        <end position="12"/>
    </location>
    <ligand>
        <name>substrate</name>
    </ligand>
</feature>
<dbReference type="GO" id="GO:0036222">
    <property type="term" value="F:XTP diphosphatase activity"/>
    <property type="evidence" value="ECO:0007669"/>
    <property type="project" value="UniProtKB-UniRule"/>
</dbReference>
<dbReference type="EMBL" id="FQUI01000009">
    <property type="protein sequence ID" value="SHE62429.1"/>
    <property type="molecule type" value="Genomic_DNA"/>
</dbReference>
<comment type="caution">
    <text evidence="12">The sequence shown here is derived from an EMBL/GenBank/DDBJ whole genome shotgun (WGS) entry which is preliminary data.</text>
</comment>
<protein>
    <recommendedName>
        <fullName evidence="10">dITP/XTP pyrophosphatase</fullName>
        <ecNumber evidence="10">3.6.1.66</ecNumber>
    </recommendedName>
    <alternativeName>
        <fullName evidence="10">Non-canonical purine NTP pyrophosphatase</fullName>
    </alternativeName>
    <alternativeName>
        <fullName evidence="10">Non-standard purine NTP pyrophosphatase</fullName>
    </alternativeName>
    <alternativeName>
        <fullName evidence="10">Nucleoside-triphosphate diphosphatase</fullName>
    </alternativeName>
    <alternativeName>
        <fullName evidence="10">Nucleoside-triphosphate pyrophosphatase</fullName>
        <shortName evidence="10">NTPase</shortName>
    </alternativeName>
</protein>
<gene>
    <name evidence="12" type="ORF">SAMN02745164_00804</name>
</gene>
<keyword evidence="4 10" id="KW-0547">Nucleotide-binding</keyword>
<evidence type="ECO:0000256" key="11">
    <source>
        <dbReference type="RuleBase" id="RU003781"/>
    </source>
</evidence>
<dbReference type="STRING" id="1122195.SAMN02745164_00804"/>